<keyword evidence="1" id="KW-1185">Reference proteome</keyword>
<organism evidence="1 2">
    <name type="scientific">Strongyloides venezuelensis</name>
    <name type="common">Threadworm</name>
    <dbReference type="NCBI Taxonomy" id="75913"/>
    <lineage>
        <taxon>Eukaryota</taxon>
        <taxon>Metazoa</taxon>
        <taxon>Ecdysozoa</taxon>
        <taxon>Nematoda</taxon>
        <taxon>Chromadorea</taxon>
        <taxon>Rhabditida</taxon>
        <taxon>Tylenchina</taxon>
        <taxon>Panagrolaimomorpha</taxon>
        <taxon>Strongyloidoidea</taxon>
        <taxon>Strongyloididae</taxon>
        <taxon>Strongyloides</taxon>
    </lineage>
</organism>
<dbReference type="WBParaSite" id="SVE_0896700.1">
    <property type="protein sequence ID" value="SVE_0896700.1"/>
    <property type="gene ID" value="SVE_0896700"/>
</dbReference>
<evidence type="ECO:0000313" key="1">
    <source>
        <dbReference type="Proteomes" id="UP000035680"/>
    </source>
</evidence>
<evidence type="ECO:0000313" key="2">
    <source>
        <dbReference type="WBParaSite" id="SVE_0896700.1"/>
    </source>
</evidence>
<dbReference type="AlphaFoldDB" id="A0A0K0FJ94"/>
<accession>A0A0K0FJ94</accession>
<dbReference type="STRING" id="75913.A0A0K0FJ94"/>
<protein>
    <submittedName>
        <fullName evidence="2">Uncharacterized protein</fullName>
    </submittedName>
</protein>
<proteinExistence type="predicted"/>
<reference evidence="1" key="1">
    <citation type="submission" date="2014-07" db="EMBL/GenBank/DDBJ databases">
        <authorList>
            <person name="Martin A.A"/>
            <person name="De Silva N."/>
        </authorList>
    </citation>
    <scope>NUCLEOTIDE SEQUENCE</scope>
</reference>
<reference evidence="2" key="2">
    <citation type="submission" date="2015-08" db="UniProtKB">
        <authorList>
            <consortium name="WormBaseParasite"/>
        </authorList>
    </citation>
    <scope>IDENTIFICATION</scope>
</reference>
<sequence>MAGTERKVLQKYYTPDFDASKVSRIRTKKSFYFMQRATVPFNIQYLPLVWRRLKSKEIYKIQIIRLKVNLIEQKASSITDDVKAQEKVDKELLDSLFKNKNESLSSTKIVEEVVGEITDSDESSDDELRHHYL</sequence>
<name>A0A0K0FJ94_STRVS</name>
<dbReference type="Proteomes" id="UP000035680">
    <property type="component" value="Unassembled WGS sequence"/>
</dbReference>